<dbReference type="InterPro" id="IPR051010">
    <property type="entry name" value="BCAA_transport"/>
</dbReference>
<name>A0A560L0J7_9BRAD</name>
<keyword evidence="2" id="KW-0732">Signal</keyword>
<dbReference type="PANTHER" id="PTHR30483:SF6">
    <property type="entry name" value="PERIPLASMIC BINDING PROTEIN OF ABC TRANSPORTER FOR NATURAL AMINO ACIDS"/>
    <property type="match status" value="1"/>
</dbReference>
<evidence type="ECO:0000256" key="2">
    <source>
        <dbReference type="ARBA" id="ARBA00022729"/>
    </source>
</evidence>
<dbReference type="EMBL" id="VITY01000017">
    <property type="protein sequence ID" value="TWB88983.1"/>
    <property type="molecule type" value="Genomic_DNA"/>
</dbReference>
<evidence type="ECO:0000256" key="3">
    <source>
        <dbReference type="ARBA" id="ARBA00022970"/>
    </source>
</evidence>
<dbReference type="CDD" id="cd06327">
    <property type="entry name" value="PBP1_SBP-like"/>
    <property type="match status" value="1"/>
</dbReference>
<accession>A0A560L0J7</accession>
<dbReference type="RefSeq" id="WP_167529351.1">
    <property type="nucleotide sequence ID" value="NZ_VITY01000017.1"/>
</dbReference>
<feature type="domain" description="Leucine-binding protein" evidence="4">
    <location>
        <begin position="33"/>
        <end position="368"/>
    </location>
</feature>
<comment type="similarity">
    <text evidence="1">Belongs to the leucine-binding protein family.</text>
</comment>
<evidence type="ECO:0000313" key="6">
    <source>
        <dbReference type="Proteomes" id="UP000321304"/>
    </source>
</evidence>
<dbReference type="SUPFAM" id="SSF53822">
    <property type="entry name" value="Periplasmic binding protein-like I"/>
    <property type="match status" value="1"/>
</dbReference>
<reference evidence="5 6" key="1">
    <citation type="submission" date="2019-06" db="EMBL/GenBank/DDBJ databases">
        <title>Genomic Encyclopedia of Type Strains, Phase IV (KMG-V): Genome sequencing to study the core and pangenomes of soil and plant-associated prokaryotes.</title>
        <authorList>
            <person name="Whitman W."/>
        </authorList>
    </citation>
    <scope>NUCLEOTIDE SEQUENCE [LARGE SCALE GENOMIC DNA]</scope>
    <source>
        <strain evidence="5 6">BR 10355</strain>
    </source>
</reference>
<dbReference type="InterPro" id="IPR028081">
    <property type="entry name" value="Leu-bd"/>
</dbReference>
<dbReference type="PANTHER" id="PTHR30483">
    <property type="entry name" value="LEUCINE-SPECIFIC-BINDING PROTEIN"/>
    <property type="match status" value="1"/>
</dbReference>
<comment type="caution">
    <text evidence="5">The sequence shown here is derived from an EMBL/GenBank/DDBJ whole genome shotgun (WGS) entry which is preliminary data.</text>
</comment>
<dbReference type="InterPro" id="IPR028082">
    <property type="entry name" value="Peripla_BP_I"/>
</dbReference>
<sequence>MPVNRRTVLGTGFATLVSQLPVVRRATAATGAVKIGVLGDYSSAYASVGGTALLEGVKMAIEDAGGQALGRPVELIHADCQLKVDIGANIARRWFDVEDVDAVVDIPHSGITFAVADLALPRRKIVLATSAVSSDITGTKCSPYVAHWTYDTYGIANSTAWALVKSGALKWFFITMDTVAGTAIERDATAVLTAGGGKVAGSVRVPVNTADFSSFLLHAQASGADVLFFSVAGADAVNLVKQASEFGVSNSMRLAGSFTMPDDVRGMGLRTAQGLVYSAAFEWDLNDETRAFSRRFLARAGKVPNMNMAGSYSAVGHYLKAVQKAGSKDAELVMSTMRAAPINDVFAHNGRLRADGKMEHGMYVMQVKRPSESTSEWDIAKLVAEIPANVATRPLSDGNCPLLR</sequence>
<dbReference type="AlphaFoldDB" id="A0A560L0J7"/>
<keyword evidence="6" id="KW-1185">Reference proteome</keyword>
<dbReference type="Proteomes" id="UP000321304">
    <property type="component" value="Unassembled WGS sequence"/>
</dbReference>
<dbReference type="Pfam" id="PF13458">
    <property type="entry name" value="Peripla_BP_6"/>
    <property type="match status" value="1"/>
</dbReference>
<organism evidence="5 6">
    <name type="scientific">Bradyrhizobium macuxiense</name>
    <dbReference type="NCBI Taxonomy" id="1755647"/>
    <lineage>
        <taxon>Bacteria</taxon>
        <taxon>Pseudomonadati</taxon>
        <taxon>Pseudomonadota</taxon>
        <taxon>Alphaproteobacteria</taxon>
        <taxon>Hyphomicrobiales</taxon>
        <taxon>Nitrobacteraceae</taxon>
        <taxon>Bradyrhizobium</taxon>
    </lineage>
</organism>
<evidence type="ECO:0000256" key="1">
    <source>
        <dbReference type="ARBA" id="ARBA00010062"/>
    </source>
</evidence>
<dbReference type="Gene3D" id="3.40.50.2300">
    <property type="match status" value="2"/>
</dbReference>
<dbReference type="GO" id="GO:0006865">
    <property type="term" value="P:amino acid transport"/>
    <property type="evidence" value="ECO:0007669"/>
    <property type="project" value="UniProtKB-KW"/>
</dbReference>
<evidence type="ECO:0000313" key="5">
    <source>
        <dbReference type="EMBL" id="TWB88983.1"/>
    </source>
</evidence>
<evidence type="ECO:0000259" key="4">
    <source>
        <dbReference type="Pfam" id="PF13458"/>
    </source>
</evidence>
<gene>
    <name evidence="5" type="ORF">FBZ93_117167</name>
</gene>
<protein>
    <submittedName>
        <fullName evidence="5">Branched-chain amino acid transport system substrate-binding protein</fullName>
    </submittedName>
</protein>
<proteinExistence type="inferred from homology"/>
<keyword evidence="3" id="KW-0029">Amino-acid transport</keyword>
<keyword evidence="3" id="KW-0813">Transport</keyword>